<proteinExistence type="predicted"/>
<keyword evidence="2" id="KW-0966">Cell projection</keyword>
<gene>
    <name evidence="2" type="ORF">CJD00_03450</name>
</gene>
<accession>A0A381CI86</accession>
<evidence type="ECO:0000256" key="1">
    <source>
        <dbReference type="SAM" id="MobiDB-lite"/>
    </source>
</evidence>
<dbReference type="AlphaFoldDB" id="A0A381CI86"/>
<dbReference type="Pfam" id="PF03646">
    <property type="entry name" value="FlaG"/>
    <property type="match status" value="1"/>
</dbReference>
<keyword evidence="2" id="KW-0282">Flagellum</keyword>
<sequence length="123" mass="13589">MEISKANGQLDAAFANLGQRASGVHQTYSDIQAGENKSQGGDDGQKEQGLSEKLADITKKLNEQMDSLDTNVRFGYSDKIGSMYISVTEKSTGREIRQIPSEEAMRLAEYFKDVIGMIFDKES</sequence>
<evidence type="ECO:0000313" key="3">
    <source>
        <dbReference type="Proteomes" id="UP000361993"/>
    </source>
</evidence>
<dbReference type="PANTHER" id="PTHR37166">
    <property type="entry name" value="PROTEIN FLAG"/>
    <property type="match status" value="1"/>
</dbReference>
<name>A0A381CI86_CAMCO</name>
<protein>
    <submittedName>
        <fullName evidence="2">Flagellar protein FlaG</fullName>
    </submittedName>
</protein>
<comment type="caution">
    <text evidence="2">The sequence shown here is derived from an EMBL/GenBank/DDBJ whole genome shotgun (WGS) entry which is preliminary data.</text>
</comment>
<reference evidence="2 3" key="1">
    <citation type="submission" date="2018-05" db="EMBL/GenBank/DDBJ databases">
        <authorList>
            <consortium name="GenomeTrakr network: Whole genome sequencing for foodborne pathogen traceback"/>
        </authorList>
    </citation>
    <scope>NUCLEOTIDE SEQUENCE [LARGE SCALE GENOMIC DNA]</scope>
    <source>
        <strain evidence="2 3">NC_C6016</strain>
    </source>
</reference>
<evidence type="ECO:0000313" key="2">
    <source>
        <dbReference type="EMBL" id="EAK1509334.1"/>
    </source>
</evidence>
<dbReference type="Proteomes" id="UP000361993">
    <property type="component" value="Unassembled WGS sequence"/>
</dbReference>
<feature type="region of interest" description="Disordered" evidence="1">
    <location>
        <begin position="26"/>
        <end position="48"/>
    </location>
</feature>
<dbReference type="RefSeq" id="WP_002780897.1">
    <property type="nucleotide sequence ID" value="NZ_AANHVQ020000007.1"/>
</dbReference>
<keyword evidence="2" id="KW-0969">Cilium</keyword>
<dbReference type="InterPro" id="IPR035924">
    <property type="entry name" value="FlaG-like_sf"/>
</dbReference>
<dbReference type="OrthoDB" id="5373092at2"/>
<dbReference type="PANTHER" id="PTHR37166:SF1">
    <property type="entry name" value="PROTEIN FLAG"/>
    <property type="match status" value="1"/>
</dbReference>
<feature type="compositionally biased region" description="Polar residues" evidence="1">
    <location>
        <begin position="26"/>
        <end position="39"/>
    </location>
</feature>
<dbReference type="SUPFAM" id="SSF160214">
    <property type="entry name" value="FlaG-like"/>
    <property type="match status" value="1"/>
</dbReference>
<dbReference type="NCBIfam" id="NF006281">
    <property type="entry name" value="PRK08452.1"/>
    <property type="match status" value="1"/>
</dbReference>
<dbReference type="InterPro" id="IPR005186">
    <property type="entry name" value="FlaG"/>
</dbReference>
<organism evidence="2 3">
    <name type="scientific">Campylobacter coli</name>
    <dbReference type="NCBI Taxonomy" id="195"/>
    <lineage>
        <taxon>Bacteria</taxon>
        <taxon>Pseudomonadati</taxon>
        <taxon>Campylobacterota</taxon>
        <taxon>Epsilonproteobacteria</taxon>
        <taxon>Campylobacterales</taxon>
        <taxon>Campylobacteraceae</taxon>
        <taxon>Campylobacter</taxon>
    </lineage>
</organism>
<dbReference type="STRING" id="195.ATE51_03114"/>
<dbReference type="Gene3D" id="3.30.160.170">
    <property type="entry name" value="FlaG-like"/>
    <property type="match status" value="1"/>
</dbReference>
<dbReference type="EMBL" id="AACDUL010000004">
    <property type="protein sequence ID" value="EAK1509334.1"/>
    <property type="molecule type" value="Genomic_DNA"/>
</dbReference>